<sequence>MSANTEATPRSASPDDIDDYLHRSLRQKLENIISTHQRERRSAFEREKKALAGAVKARREDIRAVQAKMQKLEDIISTQQRERRRLAFEWEKKALAGTVKARGEDIRAVQAKMQKLEETLRWLEGENAAGADKERLLQDKYGTAMRKLDRLLTEGSVFDLRQQAARPVPPRPTSPRTRPRKRTRTRMTTRTSKRQRPDTRQPTAGVGQTKVDSEEYIPVRPGSGYSPV</sequence>
<proteinExistence type="predicted"/>
<dbReference type="Proteomes" id="UP001175000">
    <property type="component" value="Unassembled WGS sequence"/>
</dbReference>
<protein>
    <submittedName>
        <fullName evidence="3">Uncharacterized protein</fullName>
    </submittedName>
</protein>
<dbReference type="AlphaFoldDB" id="A0AA39X520"/>
<feature type="region of interest" description="Disordered" evidence="2">
    <location>
        <begin position="159"/>
        <end position="228"/>
    </location>
</feature>
<dbReference type="EMBL" id="JAULSU010000002">
    <property type="protein sequence ID" value="KAK0627072.1"/>
    <property type="molecule type" value="Genomic_DNA"/>
</dbReference>
<evidence type="ECO:0000313" key="3">
    <source>
        <dbReference type="EMBL" id="KAK0627072.1"/>
    </source>
</evidence>
<evidence type="ECO:0000256" key="2">
    <source>
        <dbReference type="SAM" id="MobiDB-lite"/>
    </source>
</evidence>
<name>A0AA39X520_9PEZI</name>
<reference evidence="3" key="1">
    <citation type="submission" date="2023-06" db="EMBL/GenBank/DDBJ databases">
        <title>Genome-scale phylogeny and comparative genomics of the fungal order Sordariales.</title>
        <authorList>
            <consortium name="Lawrence Berkeley National Laboratory"/>
            <person name="Hensen N."/>
            <person name="Bonometti L."/>
            <person name="Westerberg I."/>
            <person name="Brannstrom I.O."/>
            <person name="Guillou S."/>
            <person name="Cros-Aarteil S."/>
            <person name="Calhoun S."/>
            <person name="Haridas S."/>
            <person name="Kuo A."/>
            <person name="Mondo S."/>
            <person name="Pangilinan J."/>
            <person name="Riley R."/>
            <person name="Labutti K."/>
            <person name="Andreopoulos B."/>
            <person name="Lipzen A."/>
            <person name="Chen C."/>
            <person name="Yanf M."/>
            <person name="Daum C."/>
            <person name="Ng V."/>
            <person name="Clum A."/>
            <person name="Steindorff A."/>
            <person name="Ohm R."/>
            <person name="Martin F."/>
            <person name="Silar P."/>
            <person name="Natvig D."/>
            <person name="Lalanne C."/>
            <person name="Gautier V."/>
            <person name="Ament-Velasquez S.L."/>
            <person name="Kruys A."/>
            <person name="Hutchinson M.I."/>
            <person name="Powell A.J."/>
            <person name="Barry K."/>
            <person name="Miller A.N."/>
            <person name="Grigoriev I.V."/>
            <person name="Debuchy R."/>
            <person name="Gladieux P."/>
            <person name="Thoren M.H."/>
            <person name="Johannesson H."/>
        </authorList>
    </citation>
    <scope>NUCLEOTIDE SEQUENCE</scope>
    <source>
        <strain evidence="3">CBS 606.72</strain>
    </source>
</reference>
<feature type="compositionally biased region" description="Basic residues" evidence="2">
    <location>
        <begin position="177"/>
        <end position="194"/>
    </location>
</feature>
<feature type="coiled-coil region" evidence="1">
    <location>
        <begin position="55"/>
        <end position="82"/>
    </location>
</feature>
<evidence type="ECO:0000313" key="4">
    <source>
        <dbReference type="Proteomes" id="UP001175000"/>
    </source>
</evidence>
<accession>A0AA39X520</accession>
<keyword evidence="1" id="KW-0175">Coiled coil</keyword>
<gene>
    <name evidence="3" type="ORF">B0T14DRAFT_126680</name>
</gene>
<organism evidence="3 4">
    <name type="scientific">Immersiella caudata</name>
    <dbReference type="NCBI Taxonomy" id="314043"/>
    <lineage>
        <taxon>Eukaryota</taxon>
        <taxon>Fungi</taxon>
        <taxon>Dikarya</taxon>
        <taxon>Ascomycota</taxon>
        <taxon>Pezizomycotina</taxon>
        <taxon>Sordariomycetes</taxon>
        <taxon>Sordariomycetidae</taxon>
        <taxon>Sordariales</taxon>
        <taxon>Lasiosphaeriaceae</taxon>
        <taxon>Immersiella</taxon>
    </lineage>
</organism>
<keyword evidence="4" id="KW-1185">Reference proteome</keyword>
<evidence type="ECO:0000256" key="1">
    <source>
        <dbReference type="SAM" id="Coils"/>
    </source>
</evidence>
<comment type="caution">
    <text evidence="3">The sequence shown here is derived from an EMBL/GenBank/DDBJ whole genome shotgun (WGS) entry which is preliminary data.</text>
</comment>